<dbReference type="OrthoDB" id="2828974at2"/>
<protein>
    <recommendedName>
        <fullName evidence="3">Tetratricopeptide repeat-containing protein</fullName>
    </recommendedName>
</protein>
<dbReference type="Proteomes" id="UP000198853">
    <property type="component" value="Unassembled WGS sequence"/>
</dbReference>
<proteinExistence type="predicted"/>
<dbReference type="NCBIfam" id="NF038310">
    <property type="entry name" value="lysogeny_AimR"/>
    <property type="match status" value="1"/>
</dbReference>
<dbReference type="RefSeq" id="WP_090396276.1">
    <property type="nucleotide sequence ID" value="NZ_FNEN01000002.1"/>
</dbReference>
<dbReference type="AlphaFoldDB" id="A0A1G8KZI6"/>
<dbReference type="EMBL" id="FNEN01000002">
    <property type="protein sequence ID" value="SDI48793.1"/>
    <property type="molecule type" value="Genomic_DNA"/>
</dbReference>
<evidence type="ECO:0000313" key="1">
    <source>
        <dbReference type="EMBL" id="SDI48793.1"/>
    </source>
</evidence>
<reference evidence="1 2" key="1">
    <citation type="submission" date="2016-10" db="EMBL/GenBank/DDBJ databases">
        <authorList>
            <person name="de Groot N.N."/>
        </authorList>
    </citation>
    <scope>NUCLEOTIDE SEQUENCE [LARGE SCALE GENOMIC DNA]</scope>
    <source>
        <strain evidence="1 2">DSM 21771</strain>
    </source>
</reference>
<evidence type="ECO:0008006" key="3">
    <source>
        <dbReference type="Google" id="ProtNLM"/>
    </source>
</evidence>
<dbReference type="Pfam" id="PF22871">
    <property type="entry name" value="AimR"/>
    <property type="match status" value="1"/>
</dbReference>
<accession>A0A1G8KZI6</accession>
<evidence type="ECO:0000313" key="2">
    <source>
        <dbReference type="Proteomes" id="UP000198853"/>
    </source>
</evidence>
<organism evidence="1 2">
    <name type="scientific">Natribacillus halophilus</name>
    <dbReference type="NCBI Taxonomy" id="549003"/>
    <lineage>
        <taxon>Bacteria</taxon>
        <taxon>Bacillati</taxon>
        <taxon>Bacillota</taxon>
        <taxon>Bacilli</taxon>
        <taxon>Bacillales</taxon>
        <taxon>Bacillaceae</taxon>
        <taxon>Natribacillus</taxon>
    </lineage>
</organism>
<dbReference type="InterPro" id="IPR047705">
    <property type="entry name" value="AimR-like"/>
</dbReference>
<gene>
    <name evidence="1" type="ORF">SAMN04488123_102397</name>
</gene>
<sequence length="383" mass="44961">MSYFKQKLKEALENDRTLAQTLVTVTGFSNPTPIYKFVNQPGREFQSFSTILEIIETVFPGREREMMASYIPTLDPNGKNARVSLEYTTKELKDMHEGHIERILNADNDESRLWAQYYVLNQKRRKNQIDGLEFITQVSELPAHSSELQILKYLSLTYIFHSKHVQPLVKEYAIKAMQLVDDISDPYIKANYNARLHIALGDGCLKENDIQSARHYLFRIKDMERNGMIHLVNLQLGKSFILSDYDKAEHLFKEALANVIDEQSAHRQEIKKSLNFLYSYWGVDRHHSLHDKNAGNIASLIYYLISRNKEKEARHYLNQLNFADLNNWERAFCLYYEYRLSGNVDYLYQSIECFKQSGERYYRQISLRPLQDKNPYLLGALQV</sequence>
<keyword evidence="2" id="KW-1185">Reference proteome</keyword>
<name>A0A1G8KZI6_9BACI</name>